<dbReference type="EMBL" id="DF238821">
    <property type="protein sequence ID" value="GAC98673.1"/>
    <property type="molecule type" value="Genomic_DNA"/>
</dbReference>
<dbReference type="RefSeq" id="XP_012192260.1">
    <property type="nucleotide sequence ID" value="XM_012336870.1"/>
</dbReference>
<evidence type="ECO:0000256" key="1">
    <source>
        <dbReference type="SAM" id="MobiDB-lite"/>
    </source>
</evidence>
<feature type="region of interest" description="Disordered" evidence="1">
    <location>
        <begin position="1"/>
        <end position="31"/>
    </location>
</feature>
<organism evidence="2 3">
    <name type="scientific">Pseudozyma hubeiensis (strain SY62)</name>
    <name type="common">Yeast</name>
    <dbReference type="NCBI Taxonomy" id="1305764"/>
    <lineage>
        <taxon>Eukaryota</taxon>
        <taxon>Fungi</taxon>
        <taxon>Dikarya</taxon>
        <taxon>Basidiomycota</taxon>
        <taxon>Ustilaginomycotina</taxon>
        <taxon>Ustilaginomycetes</taxon>
        <taxon>Ustilaginales</taxon>
        <taxon>Ustilaginaceae</taxon>
        <taxon>Pseudozyma</taxon>
    </lineage>
</organism>
<sequence length="95" mass="11137">MSTLYQTKCPQVSLGANAPGKSSGDNGRVEPTMKATAEREGFRFLRSEHDFWLCLSFMAVSRRRWWWWRRRRVWPIVAVARFGFGKRCAAAERRL</sequence>
<gene>
    <name evidence="2" type="ORF">PHSY_006267</name>
</gene>
<dbReference type="AlphaFoldDB" id="R9PB86"/>
<reference evidence="3" key="1">
    <citation type="journal article" date="2013" name="Genome Announc.">
        <title>Draft genome sequence of the basidiomycetous yeast-like fungus Pseudozyma hubeiensis SY62, which produces an abundant amount of the biosurfactant mannosylerythritol lipids.</title>
        <authorList>
            <person name="Konishi M."/>
            <person name="Hatada Y."/>
            <person name="Horiuchi J."/>
        </authorList>
    </citation>
    <scope>NUCLEOTIDE SEQUENCE [LARGE SCALE GENOMIC DNA]</scope>
    <source>
        <strain evidence="3">SY62</strain>
    </source>
</reference>
<dbReference type="HOGENOM" id="CLU_2373707_0_0_1"/>
<dbReference type="Proteomes" id="UP000014071">
    <property type="component" value="Unassembled WGS sequence"/>
</dbReference>
<name>R9PB86_PSEHS</name>
<accession>R9PB86</accession>
<evidence type="ECO:0000313" key="3">
    <source>
        <dbReference type="Proteomes" id="UP000014071"/>
    </source>
</evidence>
<keyword evidence="3" id="KW-1185">Reference proteome</keyword>
<feature type="compositionally biased region" description="Polar residues" evidence="1">
    <location>
        <begin position="1"/>
        <end position="10"/>
    </location>
</feature>
<proteinExistence type="predicted"/>
<protein>
    <submittedName>
        <fullName evidence="2">Uncharacterized protein</fullName>
    </submittedName>
</protein>
<dbReference type="GeneID" id="24111539"/>
<evidence type="ECO:0000313" key="2">
    <source>
        <dbReference type="EMBL" id="GAC98673.1"/>
    </source>
</evidence>